<proteinExistence type="predicted"/>
<dbReference type="Proteomes" id="UP001215712">
    <property type="component" value="Unassembled WGS sequence"/>
</dbReference>
<protein>
    <submittedName>
        <fullName evidence="1">Uncharacterized protein</fullName>
    </submittedName>
</protein>
<organism evidence="1 2">
    <name type="scientific">Penicillium malachiteum</name>
    <dbReference type="NCBI Taxonomy" id="1324776"/>
    <lineage>
        <taxon>Eukaryota</taxon>
        <taxon>Fungi</taxon>
        <taxon>Dikarya</taxon>
        <taxon>Ascomycota</taxon>
        <taxon>Pezizomycotina</taxon>
        <taxon>Eurotiomycetes</taxon>
        <taxon>Eurotiomycetidae</taxon>
        <taxon>Eurotiales</taxon>
        <taxon>Aspergillaceae</taxon>
        <taxon>Penicillium</taxon>
    </lineage>
</organism>
<name>A0AAD6HBB9_9EURO</name>
<dbReference type="AlphaFoldDB" id="A0AAD6HBB9"/>
<dbReference type="EMBL" id="JAQJAN010000020">
    <property type="protein sequence ID" value="KAJ5703876.1"/>
    <property type="molecule type" value="Genomic_DNA"/>
</dbReference>
<reference evidence="1" key="2">
    <citation type="submission" date="2023-01" db="EMBL/GenBank/DDBJ databases">
        <authorList>
            <person name="Petersen C."/>
        </authorList>
    </citation>
    <scope>NUCLEOTIDE SEQUENCE</scope>
    <source>
        <strain evidence="1">IBT 17514</strain>
    </source>
</reference>
<evidence type="ECO:0000313" key="2">
    <source>
        <dbReference type="Proteomes" id="UP001215712"/>
    </source>
</evidence>
<reference evidence="1" key="1">
    <citation type="journal article" date="2023" name="IMA Fungus">
        <title>Comparative genomic study of the Penicillium genus elucidates a diverse pangenome and 15 lateral gene transfer events.</title>
        <authorList>
            <person name="Petersen C."/>
            <person name="Sorensen T."/>
            <person name="Nielsen M.R."/>
            <person name="Sondergaard T.E."/>
            <person name="Sorensen J.L."/>
            <person name="Fitzpatrick D.A."/>
            <person name="Frisvad J.C."/>
            <person name="Nielsen K.L."/>
        </authorList>
    </citation>
    <scope>NUCLEOTIDE SEQUENCE</scope>
    <source>
        <strain evidence="1">IBT 17514</strain>
    </source>
</reference>
<comment type="caution">
    <text evidence="1">The sequence shown here is derived from an EMBL/GenBank/DDBJ whole genome shotgun (WGS) entry which is preliminary data.</text>
</comment>
<gene>
    <name evidence="1" type="ORF">N7493_011014</name>
</gene>
<evidence type="ECO:0000313" key="1">
    <source>
        <dbReference type="EMBL" id="KAJ5703876.1"/>
    </source>
</evidence>
<sequence>MPPMTKIWLCTLKDPSSISSPKFQQLITELLEFCASYTNPTGDNSALPMHSFFQDTREPSQLFMITGYPSQEMNTEADNIYAERYLPRMFELVQHKVLRQISVDVRTLPLRGDIVLTVGKNPDEWKDEKAIGNWDYWPETRGIKIEEADKVYVQVDAWNGESLQSGNPVEGEVVYLRQIQSS</sequence>
<accession>A0AAD6HBB9</accession>
<keyword evidence="2" id="KW-1185">Reference proteome</keyword>